<dbReference type="GeneID" id="95967027"/>
<dbReference type="GO" id="GO:0005886">
    <property type="term" value="C:plasma membrane"/>
    <property type="evidence" value="ECO:0007669"/>
    <property type="project" value="UniProtKB-SubCell"/>
</dbReference>
<dbReference type="RefSeq" id="WP_393971723.1">
    <property type="nucleotide sequence ID" value="NZ_CP133772.1"/>
</dbReference>
<feature type="transmembrane region" description="Helical" evidence="6">
    <location>
        <begin position="353"/>
        <end position="374"/>
    </location>
</feature>
<feature type="transmembrane region" description="Helical" evidence="6">
    <location>
        <begin position="380"/>
        <end position="400"/>
    </location>
</feature>
<dbReference type="PANTHER" id="PTHR23513">
    <property type="entry name" value="INTEGRAL MEMBRANE EFFLUX PROTEIN-RELATED"/>
    <property type="match status" value="1"/>
</dbReference>
<keyword evidence="3 6" id="KW-0812">Transmembrane</keyword>
<dbReference type="InterPro" id="IPR020846">
    <property type="entry name" value="MFS_dom"/>
</dbReference>
<dbReference type="CDD" id="cd06173">
    <property type="entry name" value="MFS_MefA_like"/>
    <property type="match status" value="1"/>
</dbReference>
<evidence type="ECO:0000256" key="4">
    <source>
        <dbReference type="ARBA" id="ARBA00022989"/>
    </source>
</evidence>
<dbReference type="KEGG" id="omr:OXIME_000303"/>
<evidence type="ECO:0000256" key="5">
    <source>
        <dbReference type="ARBA" id="ARBA00023136"/>
    </source>
</evidence>
<evidence type="ECO:0000256" key="1">
    <source>
        <dbReference type="ARBA" id="ARBA00004651"/>
    </source>
</evidence>
<feature type="transmembrane region" description="Helical" evidence="6">
    <location>
        <begin position="180"/>
        <end position="197"/>
    </location>
</feature>
<dbReference type="InterPro" id="IPR036259">
    <property type="entry name" value="MFS_trans_sf"/>
</dbReference>
<gene>
    <name evidence="8" type="ORF">OXIME_000303</name>
</gene>
<feature type="transmembrane region" description="Helical" evidence="6">
    <location>
        <begin position="232"/>
        <end position="252"/>
    </location>
</feature>
<feature type="transmembrane region" description="Helical" evidence="6">
    <location>
        <begin position="288"/>
        <end position="309"/>
    </location>
</feature>
<keyword evidence="9" id="KW-1185">Reference proteome</keyword>
<accession>A0AAX4NG01</accession>
<protein>
    <submittedName>
        <fullName evidence="8">MFS transporter</fullName>
    </submittedName>
</protein>
<keyword evidence="2" id="KW-1003">Cell membrane</keyword>
<evidence type="ECO:0000259" key="7">
    <source>
        <dbReference type="PROSITE" id="PS50850"/>
    </source>
</evidence>
<dbReference type="Pfam" id="PF07690">
    <property type="entry name" value="MFS_1"/>
    <property type="match status" value="1"/>
</dbReference>
<dbReference type="Proteomes" id="UP001451606">
    <property type="component" value="Chromosome"/>
</dbReference>
<dbReference type="SUPFAM" id="SSF103473">
    <property type="entry name" value="MFS general substrate transporter"/>
    <property type="match status" value="1"/>
</dbReference>
<dbReference type="EMBL" id="CP133772">
    <property type="protein sequence ID" value="WYX99761.1"/>
    <property type="molecule type" value="Genomic_DNA"/>
</dbReference>
<dbReference type="PROSITE" id="PS50850">
    <property type="entry name" value="MFS"/>
    <property type="match status" value="1"/>
</dbReference>
<dbReference type="InterPro" id="IPR011701">
    <property type="entry name" value="MFS"/>
</dbReference>
<feature type="transmembrane region" description="Helical" evidence="6">
    <location>
        <begin position="258"/>
        <end position="281"/>
    </location>
</feature>
<evidence type="ECO:0000313" key="9">
    <source>
        <dbReference type="Proteomes" id="UP001451606"/>
    </source>
</evidence>
<feature type="domain" description="Major facilitator superfamily (MFS) profile" evidence="7">
    <location>
        <begin position="18"/>
        <end position="405"/>
    </location>
</feature>
<dbReference type="Gene3D" id="1.20.1250.20">
    <property type="entry name" value="MFS general substrate transporter like domains"/>
    <property type="match status" value="1"/>
</dbReference>
<organism evidence="8 9">
    <name type="scientific">Oxyplasma meridianum</name>
    <dbReference type="NCBI Taxonomy" id="3073602"/>
    <lineage>
        <taxon>Archaea</taxon>
        <taxon>Methanobacteriati</taxon>
        <taxon>Thermoplasmatota</taxon>
        <taxon>Thermoplasmata</taxon>
        <taxon>Thermoplasmatales</taxon>
        <taxon>Thermoplasmataceae</taxon>
        <taxon>Oxyplasma</taxon>
    </lineage>
</organism>
<dbReference type="PANTHER" id="PTHR23513:SF6">
    <property type="entry name" value="MAJOR FACILITATOR SUPERFAMILY ASSOCIATED DOMAIN-CONTAINING PROTEIN"/>
    <property type="match status" value="1"/>
</dbReference>
<keyword evidence="5 6" id="KW-0472">Membrane</keyword>
<proteinExistence type="predicted"/>
<evidence type="ECO:0000256" key="6">
    <source>
        <dbReference type="SAM" id="Phobius"/>
    </source>
</evidence>
<keyword evidence="4 6" id="KW-1133">Transmembrane helix</keyword>
<name>A0AAX4NG01_9ARCH</name>
<evidence type="ECO:0000313" key="8">
    <source>
        <dbReference type="EMBL" id="WYX99761.1"/>
    </source>
</evidence>
<evidence type="ECO:0000256" key="2">
    <source>
        <dbReference type="ARBA" id="ARBA00022475"/>
    </source>
</evidence>
<feature type="transmembrane region" description="Helical" evidence="6">
    <location>
        <begin position="21"/>
        <end position="45"/>
    </location>
</feature>
<evidence type="ECO:0000256" key="3">
    <source>
        <dbReference type="ARBA" id="ARBA00022692"/>
    </source>
</evidence>
<dbReference type="AlphaFoldDB" id="A0AAX4NG01"/>
<sequence>MYNSLNDVKSSQRRLSHDFKLMVSSGFASRMGTTAFSISIIWITLDLTNSALMAGLADGLFTLPLIFSLYFGALIDRLGKKKNLAIISTLVRASAILLILMAILVHGFFLVIALIYSAVVVTGMMSDIINSIRSVWTKAFLEEDQYQKGISLSTGFYSVAEGIGYALSGILLYFGYSDTVYLLAAIFIISVIPIIFLQEKTDAGKTISGTNISSEILDGIRFIRRNRSLSQFIIIMIFANFVIAMVGIGFTFMIEKVLILPAFYLSIILIALSAGIGLGAIPGGFIRGTLGIIVSPLLAIIGIAFISLIATRDVFILIGLIFIVGFAIGVINVVIGTVFIKKVPMEMMARIEGSLNTFGISATFLSGTIGGAIIDLTSINSLFVIIGTATLIVGIAFIFMKELSGERIERKARISH</sequence>
<comment type="subcellular location">
    <subcellularLocation>
        <location evidence="1">Cell membrane</location>
        <topology evidence="1">Multi-pass membrane protein</topology>
    </subcellularLocation>
</comment>
<feature type="transmembrane region" description="Helical" evidence="6">
    <location>
        <begin position="51"/>
        <end position="72"/>
    </location>
</feature>
<reference evidence="8 9" key="1">
    <citation type="submission" date="2023-09" db="EMBL/GenBank/DDBJ databases">
        <authorList>
            <person name="Golyshina O.V."/>
            <person name="Lunev E.A."/>
            <person name="Bargiela R."/>
            <person name="Gaines M.C."/>
            <person name="Daum B."/>
            <person name="Bale N.J."/>
            <person name="Koenen M."/>
            <person name="Sinninghe Damst J.S."/>
            <person name="Yakimov M."/>
            <person name="Golyshin P.N."/>
        </authorList>
    </citation>
    <scope>NUCLEOTIDE SEQUENCE [LARGE SCALE GENOMIC DNA]</scope>
    <source>
        <strain evidence="8 9">M1</strain>
    </source>
</reference>
<feature type="transmembrane region" description="Helical" evidence="6">
    <location>
        <begin position="315"/>
        <end position="341"/>
    </location>
</feature>
<dbReference type="GO" id="GO:0022857">
    <property type="term" value="F:transmembrane transporter activity"/>
    <property type="evidence" value="ECO:0007669"/>
    <property type="project" value="InterPro"/>
</dbReference>